<proteinExistence type="predicted"/>
<dbReference type="EMBL" id="JACIFZ010000009">
    <property type="protein sequence ID" value="MBB4224991.1"/>
    <property type="molecule type" value="Genomic_DNA"/>
</dbReference>
<comment type="caution">
    <text evidence="2">The sequence shown here is derived from an EMBL/GenBank/DDBJ whole genome shotgun (WGS) entry which is preliminary data.</text>
</comment>
<reference evidence="2 3" key="1">
    <citation type="submission" date="2020-08" db="EMBL/GenBank/DDBJ databases">
        <title>Genomic Encyclopedia of Type Strains, Phase IV (KMG-V): Genome sequencing to study the core and pangenomes of soil and plant-associated prokaryotes.</title>
        <authorList>
            <person name="Whitman W."/>
        </authorList>
    </citation>
    <scope>NUCLEOTIDE SEQUENCE [LARGE SCALE GENOMIC DNA]</scope>
    <source>
        <strain evidence="2 3">34/80</strain>
    </source>
</reference>
<dbReference type="Proteomes" id="UP000524450">
    <property type="component" value="Unassembled WGS sequence"/>
</dbReference>
<accession>A0A840G6X8</accession>
<dbReference type="InterPro" id="IPR027843">
    <property type="entry name" value="DUF4440"/>
</dbReference>
<dbReference type="Gene3D" id="3.10.450.50">
    <property type="match status" value="1"/>
</dbReference>
<organism evidence="2 3">
    <name type="scientific">Variovorax guangxiensis</name>
    <dbReference type="NCBI Taxonomy" id="1775474"/>
    <lineage>
        <taxon>Bacteria</taxon>
        <taxon>Pseudomonadati</taxon>
        <taxon>Pseudomonadota</taxon>
        <taxon>Betaproteobacteria</taxon>
        <taxon>Burkholderiales</taxon>
        <taxon>Comamonadaceae</taxon>
        <taxon>Variovorax</taxon>
    </lineage>
</organism>
<dbReference type="AlphaFoldDB" id="A0A840G6X8"/>
<evidence type="ECO:0000313" key="3">
    <source>
        <dbReference type="Proteomes" id="UP000524450"/>
    </source>
</evidence>
<evidence type="ECO:0000313" key="2">
    <source>
        <dbReference type="EMBL" id="MBB4224991.1"/>
    </source>
</evidence>
<protein>
    <recommendedName>
        <fullName evidence="1">DUF4440 domain-containing protein</fullName>
    </recommendedName>
</protein>
<evidence type="ECO:0000259" key="1">
    <source>
        <dbReference type="Pfam" id="PF14534"/>
    </source>
</evidence>
<feature type="domain" description="DUF4440" evidence="1">
    <location>
        <begin position="4"/>
        <end position="112"/>
    </location>
</feature>
<dbReference type="Pfam" id="PF14534">
    <property type="entry name" value="DUF4440"/>
    <property type="match status" value="1"/>
</dbReference>
<name>A0A840G6X8_9BURK</name>
<gene>
    <name evidence="2" type="ORF">GGD71_005800</name>
</gene>
<dbReference type="InterPro" id="IPR032710">
    <property type="entry name" value="NTF2-like_dom_sf"/>
</dbReference>
<sequence>MTLEQAIERLQSLCRQGDARLLQQEMFAPDASVSGEGAPGITVGAGLLAALTEMLKMTPKLSIRSVRTMELSEGAAVTWLEWTSPPADGPAGEVIALRSLTAWRRQGASWVIAADMYGMGDFGTS</sequence>
<dbReference type="SUPFAM" id="SSF54427">
    <property type="entry name" value="NTF2-like"/>
    <property type="match status" value="1"/>
</dbReference>
<dbReference type="RefSeq" id="WP_184641832.1">
    <property type="nucleotide sequence ID" value="NZ_JACIFZ010000009.1"/>
</dbReference>